<evidence type="ECO:0000256" key="1">
    <source>
        <dbReference type="SAM" id="MobiDB-lite"/>
    </source>
</evidence>
<feature type="compositionally biased region" description="Basic and acidic residues" evidence="1">
    <location>
        <begin position="56"/>
        <end position="69"/>
    </location>
</feature>
<protein>
    <submittedName>
        <fullName evidence="2">Uncharacterized protein</fullName>
    </submittedName>
</protein>
<sequence>MQPIEGGTIKADRPMWKNLLVGALAALVACSLCGCYHSSSTTSSKPKKQETSSSQSEDRYWEERQRELEREQEAYEEEMRRLEESTPEAIAERLGIPQSQLWYNAGNHIGETCTIAGPVVNVYQARDANGMPIFVDIGAAYPSDDRVTLVIWAEHYDDFAEMLNAVDHGGAWLSVTSYLDVYEGSLQMNSDNGCDYTWWTEVE</sequence>
<accession>A0ABU6IF90</accession>
<evidence type="ECO:0000313" key="3">
    <source>
        <dbReference type="Proteomes" id="UP001349994"/>
    </source>
</evidence>
<name>A0ABU6IF90_9ACTN</name>
<dbReference type="RefSeq" id="WP_326424732.1">
    <property type="nucleotide sequence ID" value="NZ_JAYMFF010000002.1"/>
</dbReference>
<comment type="caution">
    <text evidence="2">The sequence shown here is derived from an EMBL/GenBank/DDBJ whole genome shotgun (WGS) entry which is preliminary data.</text>
</comment>
<proteinExistence type="predicted"/>
<evidence type="ECO:0000313" key="2">
    <source>
        <dbReference type="EMBL" id="MEC4175033.1"/>
    </source>
</evidence>
<organism evidence="2 3">
    <name type="scientific">Adlercreutzia wanghongyangiae</name>
    <dbReference type="NCBI Taxonomy" id="3111451"/>
    <lineage>
        <taxon>Bacteria</taxon>
        <taxon>Bacillati</taxon>
        <taxon>Actinomycetota</taxon>
        <taxon>Coriobacteriia</taxon>
        <taxon>Eggerthellales</taxon>
        <taxon>Eggerthellaceae</taxon>
        <taxon>Adlercreutzia</taxon>
    </lineage>
</organism>
<dbReference type="EMBL" id="JAYMFF010000002">
    <property type="protein sequence ID" value="MEC4175033.1"/>
    <property type="molecule type" value="Genomic_DNA"/>
</dbReference>
<reference evidence="2 3" key="1">
    <citation type="submission" date="2024-01" db="EMBL/GenBank/DDBJ databases">
        <title>novel species in genus Adlercreutzia.</title>
        <authorList>
            <person name="Liu X."/>
        </authorList>
    </citation>
    <scope>NUCLEOTIDE SEQUENCE [LARGE SCALE GENOMIC DNA]</scope>
    <source>
        <strain evidence="2 3">R7</strain>
    </source>
</reference>
<feature type="region of interest" description="Disordered" evidence="1">
    <location>
        <begin position="37"/>
        <end position="69"/>
    </location>
</feature>
<keyword evidence="3" id="KW-1185">Reference proteome</keyword>
<gene>
    <name evidence="2" type="ORF">VIN30_01030</name>
</gene>
<dbReference type="Proteomes" id="UP001349994">
    <property type="component" value="Unassembled WGS sequence"/>
</dbReference>